<dbReference type="CDD" id="cd02144">
    <property type="entry name" value="iodotyrosine_dehalogenase"/>
    <property type="match status" value="1"/>
</dbReference>
<evidence type="ECO:0000313" key="5">
    <source>
        <dbReference type="EMBL" id="SDD38463.1"/>
    </source>
</evidence>
<keyword evidence="6" id="KW-1185">Reference proteome</keyword>
<dbReference type="PANTHER" id="PTHR23026:SF90">
    <property type="entry name" value="IODOTYROSINE DEIODINASE 1"/>
    <property type="match status" value="1"/>
</dbReference>
<accession>A0A1G6UAX0</accession>
<evidence type="ECO:0000259" key="4">
    <source>
        <dbReference type="Pfam" id="PF00881"/>
    </source>
</evidence>
<dbReference type="InterPro" id="IPR050627">
    <property type="entry name" value="Nitroreductase/BluB"/>
</dbReference>
<keyword evidence="1" id="KW-0285">Flavoprotein</keyword>
<evidence type="ECO:0000256" key="1">
    <source>
        <dbReference type="ARBA" id="ARBA00022630"/>
    </source>
</evidence>
<evidence type="ECO:0000256" key="2">
    <source>
        <dbReference type="ARBA" id="ARBA00022643"/>
    </source>
</evidence>
<gene>
    <name evidence="5" type="ORF">SAMN04488071_0529</name>
</gene>
<dbReference type="EMBL" id="FNAK01000001">
    <property type="protein sequence ID" value="SDD38463.1"/>
    <property type="molecule type" value="Genomic_DNA"/>
</dbReference>
<keyword evidence="2" id="KW-0288">FMN</keyword>
<dbReference type="InterPro" id="IPR000415">
    <property type="entry name" value="Nitroreductase-like"/>
</dbReference>
<dbReference type="Pfam" id="PF00881">
    <property type="entry name" value="Nitroreductase"/>
    <property type="match status" value="1"/>
</dbReference>
<dbReference type="STRING" id="637679.GCA_001550055_00361"/>
<evidence type="ECO:0000256" key="3">
    <source>
        <dbReference type="ARBA" id="ARBA00023002"/>
    </source>
</evidence>
<name>A0A1G6UAX0_9PROT</name>
<proteinExistence type="predicted"/>
<dbReference type="InterPro" id="IPR029479">
    <property type="entry name" value="Nitroreductase"/>
</dbReference>
<keyword evidence="3" id="KW-0560">Oxidoreductase</keyword>
<evidence type="ECO:0000313" key="6">
    <source>
        <dbReference type="Proteomes" id="UP000183685"/>
    </source>
</evidence>
<dbReference type="GO" id="GO:0016491">
    <property type="term" value="F:oxidoreductase activity"/>
    <property type="evidence" value="ECO:0007669"/>
    <property type="project" value="UniProtKB-KW"/>
</dbReference>
<dbReference type="PANTHER" id="PTHR23026">
    <property type="entry name" value="NADPH NITROREDUCTASE"/>
    <property type="match status" value="1"/>
</dbReference>
<dbReference type="SUPFAM" id="SSF55469">
    <property type="entry name" value="FMN-dependent nitroreductase-like"/>
    <property type="match status" value="1"/>
</dbReference>
<organism evidence="5 6">
    <name type="scientific">Kordiimonas lacus</name>
    <dbReference type="NCBI Taxonomy" id="637679"/>
    <lineage>
        <taxon>Bacteria</taxon>
        <taxon>Pseudomonadati</taxon>
        <taxon>Pseudomonadota</taxon>
        <taxon>Alphaproteobacteria</taxon>
        <taxon>Kordiimonadales</taxon>
        <taxon>Kordiimonadaceae</taxon>
        <taxon>Kordiimonas</taxon>
    </lineage>
</organism>
<dbReference type="Proteomes" id="UP000183685">
    <property type="component" value="Unassembled WGS sequence"/>
</dbReference>
<dbReference type="AlphaFoldDB" id="A0A1G6UAX0"/>
<reference evidence="5 6" key="1">
    <citation type="submission" date="2016-10" db="EMBL/GenBank/DDBJ databases">
        <authorList>
            <person name="de Groot N.N."/>
        </authorList>
    </citation>
    <scope>NUCLEOTIDE SEQUENCE [LARGE SCALE GENOMIC DNA]</scope>
    <source>
        <strain evidence="5 6">CGMCC 1.9109</strain>
    </source>
</reference>
<sequence>MATGEKFIPLEGFEARTGEEMLERSKAFYEMMKKRRTVRDFSNKPVPREVIENAIRTAGRAPSGANKQPWHFAVIADPAAKKKLREAAEAEEREFYGGRATDEWLEDLEPFGTDASKPFLETAPYLIAVFRESYGIDAETGERTNNYYVHESAGLAAGFLIAALHNAGLATLTHTPSPMGFLNEICGRPKNERPTMLVVCGYPADGVKVPDIDKKSLDDISTWI</sequence>
<dbReference type="Gene3D" id="3.40.109.10">
    <property type="entry name" value="NADH Oxidase"/>
    <property type="match status" value="1"/>
</dbReference>
<feature type="domain" description="Nitroreductase" evidence="4">
    <location>
        <begin position="33"/>
        <end position="202"/>
    </location>
</feature>
<protein>
    <submittedName>
        <fullName evidence="5">Nitroreductase</fullName>
    </submittedName>
</protein>